<name>A0A9W4PH37_9BACI</name>
<evidence type="ECO:0000313" key="4">
    <source>
        <dbReference type="Proteomes" id="UP000789326"/>
    </source>
</evidence>
<comment type="caution">
    <text evidence="3">The sequence shown here is derived from an EMBL/GenBank/DDBJ whole genome shotgun (WGS) entry which is preliminary data.</text>
</comment>
<dbReference type="EC" id="5.1.3.30" evidence="3"/>
<evidence type="ECO:0000256" key="1">
    <source>
        <dbReference type="ARBA" id="ARBA00023235"/>
    </source>
</evidence>
<dbReference type="Gene3D" id="3.20.20.150">
    <property type="entry name" value="Divalent-metal-dependent TIM barrel enzymes"/>
    <property type="match status" value="1"/>
</dbReference>
<gene>
    <name evidence="3" type="ORF">SRABI133_04410</name>
</gene>
<dbReference type="InterPro" id="IPR050417">
    <property type="entry name" value="Sugar_Epim/Isomerase"/>
</dbReference>
<dbReference type="GO" id="GO:0016853">
    <property type="term" value="F:isomerase activity"/>
    <property type="evidence" value="ECO:0007669"/>
    <property type="project" value="UniProtKB-KW"/>
</dbReference>
<evidence type="ECO:0000259" key="2">
    <source>
        <dbReference type="Pfam" id="PF01261"/>
    </source>
</evidence>
<evidence type="ECO:0000313" key="3">
    <source>
        <dbReference type="EMBL" id="CAH0296263.1"/>
    </source>
</evidence>
<accession>A0A9W4PH37</accession>
<dbReference type="InterPro" id="IPR036237">
    <property type="entry name" value="Xyl_isomerase-like_sf"/>
</dbReference>
<dbReference type="RefSeq" id="WP_230303656.1">
    <property type="nucleotide sequence ID" value="NZ_CAKKMG010000095.1"/>
</dbReference>
<sequence length="271" mass="30764">MKIGTQDQEFFPRNIKEKFHFLKEAGFEGFEIDGRLLVDNLDEIKDAIAETGIPVTTACGGYSGWIGDFIEERRLNGLGEIKKILEALQEVGGKGIVVPAAWGMFTYRLPPMVSPRSREGDKQSISNSLLYLDTIAKETETTIFLEPLNRYQDHMINTLADARSYIEENNLNNVKIIADFYHMNIEEDDISEALHTNRDLIGHIHLADNHRYQPGSGSLDFKTPFNQLKEDGYDGFLTLECRVRGNDPKEEYLKALRHLHQSLGFRGAEQG</sequence>
<dbReference type="Pfam" id="PF01261">
    <property type="entry name" value="AP_endonuc_2"/>
    <property type="match status" value="1"/>
</dbReference>
<dbReference type="SUPFAM" id="SSF51658">
    <property type="entry name" value="Xylose isomerase-like"/>
    <property type="match status" value="1"/>
</dbReference>
<protein>
    <submittedName>
        <fullName evidence="3">D-psicose 3-epimerase</fullName>
        <ecNumber evidence="3">5.1.3.30</ecNumber>
    </submittedName>
</protein>
<feature type="domain" description="Xylose isomerase-like TIM barrel" evidence="2">
    <location>
        <begin position="20"/>
        <end position="259"/>
    </location>
</feature>
<proteinExistence type="predicted"/>
<dbReference type="Proteomes" id="UP000789326">
    <property type="component" value="Unassembled WGS sequence"/>
</dbReference>
<organism evidence="3 4">
    <name type="scientific">Peribacillus simplex</name>
    <dbReference type="NCBI Taxonomy" id="1478"/>
    <lineage>
        <taxon>Bacteria</taxon>
        <taxon>Bacillati</taxon>
        <taxon>Bacillota</taxon>
        <taxon>Bacilli</taxon>
        <taxon>Bacillales</taxon>
        <taxon>Bacillaceae</taxon>
        <taxon>Peribacillus</taxon>
    </lineage>
</organism>
<dbReference type="PANTHER" id="PTHR43489:SF7">
    <property type="entry name" value="3-DEHYDRO-D-GULOSIDE 4-EPIMERASE-RELATED"/>
    <property type="match status" value="1"/>
</dbReference>
<dbReference type="EMBL" id="CAKKMG010000095">
    <property type="protein sequence ID" value="CAH0296263.1"/>
    <property type="molecule type" value="Genomic_DNA"/>
</dbReference>
<dbReference type="AlphaFoldDB" id="A0A9W4PH37"/>
<dbReference type="PANTHER" id="PTHR43489">
    <property type="entry name" value="ISOMERASE"/>
    <property type="match status" value="1"/>
</dbReference>
<keyword evidence="1 3" id="KW-0413">Isomerase</keyword>
<reference evidence="3" key="1">
    <citation type="submission" date="2021-11" db="EMBL/GenBank/DDBJ databases">
        <authorList>
            <person name="Bulgarelli D."/>
        </authorList>
    </citation>
    <scope>NUCLEOTIDE SEQUENCE</scope>
    <source>
        <strain evidence="3">Bi133</strain>
    </source>
</reference>
<dbReference type="InterPro" id="IPR013022">
    <property type="entry name" value="Xyl_isomerase-like_TIM-brl"/>
</dbReference>